<dbReference type="STRING" id="1338436.LK10_18650"/>
<comment type="caution">
    <text evidence="2">The sequence shown here is derived from an EMBL/GenBank/DDBJ whole genome shotgun (WGS) entry which is preliminary data.</text>
</comment>
<dbReference type="AlphaFoldDB" id="A0A0B2AGF7"/>
<evidence type="ECO:0000313" key="3">
    <source>
        <dbReference type="Proteomes" id="UP000030982"/>
    </source>
</evidence>
<proteinExistence type="predicted"/>
<feature type="region of interest" description="Disordered" evidence="1">
    <location>
        <begin position="1"/>
        <end position="52"/>
    </location>
</feature>
<organism evidence="2 3">
    <name type="scientific">Sinomonas humi</name>
    <dbReference type="NCBI Taxonomy" id="1338436"/>
    <lineage>
        <taxon>Bacteria</taxon>
        <taxon>Bacillati</taxon>
        <taxon>Actinomycetota</taxon>
        <taxon>Actinomycetes</taxon>
        <taxon>Micrococcales</taxon>
        <taxon>Micrococcaceae</taxon>
        <taxon>Sinomonas</taxon>
    </lineage>
</organism>
<sequence>MLECMDAPAQKSLPQTSGATPPHLSRDEVAPDPEAWPPGAGPLVDEPLESGSLPAETARRLGEVDVEACSARTEAPMLMP</sequence>
<dbReference type="EMBL" id="JTDL01000147">
    <property type="protein sequence ID" value="KHL00800.1"/>
    <property type="molecule type" value="Genomic_DNA"/>
</dbReference>
<protein>
    <submittedName>
        <fullName evidence="2">Uncharacterized protein</fullName>
    </submittedName>
</protein>
<name>A0A0B2AGF7_9MICC</name>
<accession>A0A0B2AGF7</accession>
<dbReference type="Proteomes" id="UP000030982">
    <property type="component" value="Unassembled WGS sequence"/>
</dbReference>
<evidence type="ECO:0000313" key="2">
    <source>
        <dbReference type="EMBL" id="KHL00800.1"/>
    </source>
</evidence>
<keyword evidence="3" id="KW-1185">Reference proteome</keyword>
<evidence type="ECO:0000256" key="1">
    <source>
        <dbReference type="SAM" id="MobiDB-lite"/>
    </source>
</evidence>
<gene>
    <name evidence="2" type="ORF">LK10_18650</name>
</gene>
<reference evidence="2 3" key="1">
    <citation type="submission" date="2014-09" db="EMBL/GenBank/DDBJ databases">
        <title>Genome sequence of Sinomonas sp. MUSC 117.</title>
        <authorList>
            <person name="Lee L.-H."/>
        </authorList>
    </citation>
    <scope>NUCLEOTIDE SEQUENCE [LARGE SCALE GENOMIC DNA]</scope>
    <source>
        <strain evidence="2 3">MUSC 117</strain>
    </source>
</reference>